<proteinExistence type="inferred from homology"/>
<accession>A0A955KWJ7</accession>
<dbReference type="NCBIfam" id="TIGR00350">
    <property type="entry name" value="lytR_cpsA_psr"/>
    <property type="match status" value="1"/>
</dbReference>
<evidence type="ECO:0000256" key="3">
    <source>
        <dbReference type="SAM" id="Phobius"/>
    </source>
</evidence>
<gene>
    <name evidence="5" type="ORF">KC622_01655</name>
</gene>
<dbReference type="Proteomes" id="UP000748332">
    <property type="component" value="Unassembled WGS sequence"/>
</dbReference>
<feature type="compositionally biased region" description="Polar residues" evidence="2">
    <location>
        <begin position="1"/>
        <end position="27"/>
    </location>
</feature>
<keyword evidence="3" id="KW-1133">Transmembrane helix</keyword>
<sequence length="472" mass="52179">MTLSVNLEENKQRPLTNTPLKQSTKPSNLKERIRKNKKVLIIVGVLIFLGLAGTVAAYFGINDIAKSVGLDIKPADVFLPFKKDYSLKKDTSGHRTNALIVGIDTRGSRPGLQNTDTIMVISYDHITKDTVIYSIPRDLYAEIPGENWDIKINGIYSRFESQEEGTGLAKLKEAVEEITGLKLQYYAMVDVDGFQDVIDILGGIDVYVENSFTDYAFPAENGKDVYEVVSFKKGVQTMDGEAAMKYVRSRKSLDNGEGSDFARARRQQQVIKGIQNKILSTETLLNPTKILDIINSMKDKIEISEYSTEEVRAVADVLQESSQGKVYSFVMDPAVGNSKILVRGNDPEAYYIQPALGLGVYDDIHKFIDQSLEKPDLYDENPVIYVYDIGHGYTEAAEAATELSDRLPFIQVLFGGTLMSGQEGSYLFGNKATDENANSLKIVEQLLGAGSVSKPDFITSNLTGDIVILLGQ</sequence>
<reference evidence="5" key="2">
    <citation type="journal article" date="2021" name="Microbiome">
        <title>Successional dynamics and alternative stable states in a saline activated sludge microbial community over 9 years.</title>
        <authorList>
            <person name="Wang Y."/>
            <person name="Ye J."/>
            <person name="Ju F."/>
            <person name="Liu L."/>
            <person name="Boyd J.A."/>
            <person name="Deng Y."/>
            <person name="Parks D.H."/>
            <person name="Jiang X."/>
            <person name="Yin X."/>
            <person name="Woodcroft B.J."/>
            <person name="Tyson G.W."/>
            <person name="Hugenholtz P."/>
            <person name="Polz M.F."/>
            <person name="Zhang T."/>
        </authorList>
    </citation>
    <scope>NUCLEOTIDE SEQUENCE</scope>
    <source>
        <strain evidence="5">HKST-UBA16</strain>
    </source>
</reference>
<evidence type="ECO:0000259" key="4">
    <source>
        <dbReference type="Pfam" id="PF03816"/>
    </source>
</evidence>
<protein>
    <submittedName>
        <fullName evidence="5">LCP family protein</fullName>
    </submittedName>
</protein>
<comment type="caution">
    <text evidence="5">The sequence shown here is derived from an EMBL/GenBank/DDBJ whole genome shotgun (WGS) entry which is preliminary data.</text>
</comment>
<organism evidence="5 6">
    <name type="scientific">Candidatus Dojkabacteria bacterium</name>
    <dbReference type="NCBI Taxonomy" id="2099670"/>
    <lineage>
        <taxon>Bacteria</taxon>
        <taxon>Candidatus Dojkabacteria</taxon>
    </lineage>
</organism>
<dbReference type="InterPro" id="IPR050922">
    <property type="entry name" value="LytR/CpsA/Psr_CW_biosynth"/>
</dbReference>
<keyword evidence="3" id="KW-0472">Membrane</keyword>
<evidence type="ECO:0000256" key="1">
    <source>
        <dbReference type="ARBA" id="ARBA00006068"/>
    </source>
</evidence>
<comment type="similarity">
    <text evidence="1">Belongs to the LytR/CpsA/Psr (LCP) family.</text>
</comment>
<evidence type="ECO:0000313" key="6">
    <source>
        <dbReference type="Proteomes" id="UP000748332"/>
    </source>
</evidence>
<dbReference type="Gene3D" id="3.40.630.190">
    <property type="entry name" value="LCP protein"/>
    <property type="match status" value="1"/>
</dbReference>
<dbReference type="PANTHER" id="PTHR33392:SF6">
    <property type="entry name" value="POLYISOPRENYL-TEICHOIC ACID--PEPTIDOGLYCAN TEICHOIC ACID TRANSFERASE TAGU"/>
    <property type="match status" value="1"/>
</dbReference>
<evidence type="ECO:0000313" key="5">
    <source>
        <dbReference type="EMBL" id="MCA9375016.1"/>
    </source>
</evidence>
<dbReference type="PANTHER" id="PTHR33392">
    <property type="entry name" value="POLYISOPRENYL-TEICHOIC ACID--PEPTIDOGLYCAN TEICHOIC ACID TRANSFERASE TAGU"/>
    <property type="match status" value="1"/>
</dbReference>
<dbReference type="EMBL" id="JAGQLM010000064">
    <property type="protein sequence ID" value="MCA9375016.1"/>
    <property type="molecule type" value="Genomic_DNA"/>
</dbReference>
<keyword evidence="3" id="KW-0812">Transmembrane</keyword>
<dbReference type="InterPro" id="IPR004474">
    <property type="entry name" value="LytR_CpsA_psr"/>
</dbReference>
<feature type="transmembrane region" description="Helical" evidence="3">
    <location>
        <begin position="39"/>
        <end position="61"/>
    </location>
</feature>
<dbReference type="Pfam" id="PF03816">
    <property type="entry name" value="LytR_cpsA_psr"/>
    <property type="match status" value="1"/>
</dbReference>
<name>A0A955KWJ7_9BACT</name>
<dbReference type="AlphaFoldDB" id="A0A955KWJ7"/>
<feature type="region of interest" description="Disordered" evidence="2">
    <location>
        <begin position="1"/>
        <end position="29"/>
    </location>
</feature>
<feature type="domain" description="Cell envelope-related transcriptional attenuator" evidence="4">
    <location>
        <begin position="114"/>
        <end position="279"/>
    </location>
</feature>
<evidence type="ECO:0000256" key="2">
    <source>
        <dbReference type="SAM" id="MobiDB-lite"/>
    </source>
</evidence>
<reference evidence="5" key="1">
    <citation type="submission" date="2020-04" db="EMBL/GenBank/DDBJ databases">
        <authorList>
            <person name="Zhang T."/>
        </authorList>
    </citation>
    <scope>NUCLEOTIDE SEQUENCE</scope>
    <source>
        <strain evidence="5">HKST-UBA16</strain>
    </source>
</reference>